<gene>
    <name evidence="9" type="ORF">QRT03_09000</name>
</gene>
<name>A0ABT7M5Z1_9PSEU</name>
<dbReference type="EMBL" id="JASVWF010000002">
    <property type="protein sequence ID" value="MDL5156090.1"/>
    <property type="molecule type" value="Genomic_DNA"/>
</dbReference>
<feature type="transmembrane region" description="Helical" evidence="8">
    <location>
        <begin position="43"/>
        <end position="61"/>
    </location>
</feature>
<dbReference type="InterPro" id="IPR011541">
    <property type="entry name" value="Ni/Co_transpt_high_affinity"/>
</dbReference>
<keyword evidence="10" id="KW-1185">Reference proteome</keyword>
<feature type="transmembrane region" description="Helical" evidence="8">
    <location>
        <begin position="202"/>
        <end position="225"/>
    </location>
</feature>
<protein>
    <recommendedName>
        <fullName evidence="8">Nickel/cobalt efflux system</fullName>
    </recommendedName>
</protein>
<evidence type="ECO:0000256" key="6">
    <source>
        <dbReference type="ARBA" id="ARBA00022989"/>
    </source>
</evidence>
<dbReference type="RefSeq" id="WP_286052330.1">
    <property type="nucleotide sequence ID" value="NZ_JASVWF010000002.1"/>
</dbReference>
<comment type="similarity">
    <text evidence="2 8">Belongs to the NiCoT transporter (TC 2.A.52) family.</text>
</comment>
<dbReference type="Pfam" id="PF03824">
    <property type="entry name" value="NicO"/>
    <property type="match status" value="1"/>
</dbReference>
<evidence type="ECO:0000256" key="8">
    <source>
        <dbReference type="RuleBase" id="RU362101"/>
    </source>
</evidence>
<dbReference type="PANTHER" id="PTHR31611">
    <property type="entry name" value="HIGH-AFFINITY NICKEL TRANSPORT PROTEIN NIC1"/>
    <property type="match status" value="1"/>
</dbReference>
<accession>A0ABT7M5Z1</accession>
<sequence length="379" mass="39861">MTSVVAGSTRWTQRERLQLTGIVAVIGVLHIAGWTLYLSLTSGPLGAGAFAGAGVLAYVLGIRHAFDADHIAAIDDTTRLMVQRGRRPVGVGFFFAMGHSSVVVALSLIVAVAAGAAVASGTIDQWRAVGGTVSTVVAMVFLGLVAVLNALVLKGIVRAWSDLRRGRLDEADLERQLLNRGLVNRILGGRARTLIKHSWHMYPLGILFGLGLETASEVTLLTLSATTASTAGGVAGGAPLLAALTLPLLFAAGMSAFDTFDGVLMSVAYSWSNRNPARRLFYNIATTTATVAVAGFIATVYLAGVLVDELGMVALEGYAGLADDFEVLGYVIVGFFVLVWGGAALLWRLGGFERRHPNRTDDAVHDEADVAREPDVTAS</sequence>
<feature type="transmembrane region" description="Helical" evidence="8">
    <location>
        <begin position="89"/>
        <end position="116"/>
    </location>
</feature>
<dbReference type="PANTHER" id="PTHR31611:SF0">
    <property type="entry name" value="HIGH-AFFINITY NICKEL TRANSPORT PROTEIN NIC1"/>
    <property type="match status" value="1"/>
</dbReference>
<comment type="subcellular location">
    <subcellularLocation>
        <location evidence="8">Cell membrane</location>
        <topology evidence="8">Multi-pass membrane protein</topology>
    </subcellularLocation>
    <subcellularLocation>
        <location evidence="1">Endomembrane system</location>
        <topology evidence="1">Multi-pass membrane protein</topology>
    </subcellularLocation>
</comment>
<evidence type="ECO:0000256" key="2">
    <source>
        <dbReference type="ARBA" id="ARBA00010892"/>
    </source>
</evidence>
<keyword evidence="5 8" id="KW-0812">Transmembrane</keyword>
<evidence type="ECO:0000256" key="1">
    <source>
        <dbReference type="ARBA" id="ARBA00004127"/>
    </source>
</evidence>
<feature type="transmembrane region" description="Helical" evidence="8">
    <location>
        <begin position="17"/>
        <end position="37"/>
    </location>
</feature>
<keyword evidence="4" id="KW-0533">Nickel</keyword>
<evidence type="ECO:0000313" key="9">
    <source>
        <dbReference type="EMBL" id="MDL5156090.1"/>
    </source>
</evidence>
<evidence type="ECO:0000256" key="4">
    <source>
        <dbReference type="ARBA" id="ARBA00022596"/>
    </source>
</evidence>
<feature type="transmembrane region" description="Helical" evidence="8">
    <location>
        <begin position="136"/>
        <end position="157"/>
    </location>
</feature>
<evidence type="ECO:0000256" key="5">
    <source>
        <dbReference type="ARBA" id="ARBA00022692"/>
    </source>
</evidence>
<feature type="transmembrane region" description="Helical" evidence="8">
    <location>
        <begin position="280"/>
        <end position="307"/>
    </location>
</feature>
<organism evidence="9 10">
    <name type="scientific">Actinomycetospora termitidis</name>
    <dbReference type="NCBI Taxonomy" id="3053470"/>
    <lineage>
        <taxon>Bacteria</taxon>
        <taxon>Bacillati</taxon>
        <taxon>Actinomycetota</taxon>
        <taxon>Actinomycetes</taxon>
        <taxon>Pseudonocardiales</taxon>
        <taxon>Pseudonocardiaceae</taxon>
        <taxon>Actinomycetospora</taxon>
    </lineage>
</organism>
<proteinExistence type="inferred from homology"/>
<reference evidence="9 10" key="1">
    <citation type="submission" date="2023-06" db="EMBL/GenBank/DDBJ databases">
        <title>Actinomycetospora Odt1-22.</title>
        <authorList>
            <person name="Supong K."/>
        </authorList>
    </citation>
    <scope>NUCLEOTIDE SEQUENCE [LARGE SCALE GENOMIC DNA]</scope>
    <source>
        <strain evidence="9 10">Odt1-22</strain>
    </source>
</reference>
<comment type="caution">
    <text evidence="9">The sequence shown here is derived from an EMBL/GenBank/DDBJ whole genome shotgun (WGS) entry which is preliminary data.</text>
</comment>
<keyword evidence="6 8" id="KW-1133">Transmembrane helix</keyword>
<dbReference type="InterPro" id="IPR004688">
    <property type="entry name" value="Ni/Co_transpt"/>
</dbReference>
<evidence type="ECO:0000256" key="7">
    <source>
        <dbReference type="ARBA" id="ARBA00023136"/>
    </source>
</evidence>
<keyword evidence="3 8" id="KW-0813">Transport</keyword>
<keyword evidence="7 8" id="KW-0472">Membrane</keyword>
<dbReference type="Proteomes" id="UP001231924">
    <property type="component" value="Unassembled WGS sequence"/>
</dbReference>
<evidence type="ECO:0000313" key="10">
    <source>
        <dbReference type="Proteomes" id="UP001231924"/>
    </source>
</evidence>
<evidence type="ECO:0000256" key="3">
    <source>
        <dbReference type="ARBA" id="ARBA00022448"/>
    </source>
</evidence>
<feature type="transmembrane region" description="Helical" evidence="8">
    <location>
        <begin position="237"/>
        <end position="260"/>
    </location>
</feature>
<feature type="transmembrane region" description="Helical" evidence="8">
    <location>
        <begin position="327"/>
        <end position="349"/>
    </location>
</feature>